<proteinExistence type="predicted"/>
<reference evidence="1" key="1">
    <citation type="journal article" date="2014" name="Int. J. Syst. Evol. Microbiol.">
        <title>Complete genome sequence of Corynebacterium casei LMG S-19264T (=DSM 44701T), isolated from a smear-ripened cheese.</title>
        <authorList>
            <consortium name="US DOE Joint Genome Institute (JGI-PGF)"/>
            <person name="Walter F."/>
            <person name="Albersmeier A."/>
            <person name="Kalinowski J."/>
            <person name="Ruckert C."/>
        </authorList>
    </citation>
    <scope>NUCLEOTIDE SEQUENCE</scope>
    <source>
        <strain evidence="1">JCM 3313</strain>
    </source>
</reference>
<dbReference type="Proteomes" id="UP000639606">
    <property type="component" value="Unassembled WGS sequence"/>
</dbReference>
<dbReference type="EMBL" id="BMRG01000016">
    <property type="protein sequence ID" value="GGP76640.1"/>
    <property type="molecule type" value="Genomic_DNA"/>
</dbReference>
<keyword evidence="2" id="KW-1185">Reference proteome</keyword>
<reference evidence="1" key="2">
    <citation type="submission" date="2020-09" db="EMBL/GenBank/DDBJ databases">
        <authorList>
            <person name="Sun Q."/>
            <person name="Ohkuma M."/>
        </authorList>
    </citation>
    <scope>NUCLEOTIDE SEQUENCE</scope>
    <source>
        <strain evidence="1">JCM 3313</strain>
    </source>
</reference>
<comment type="caution">
    <text evidence="1">The sequence shown here is derived from an EMBL/GenBank/DDBJ whole genome shotgun (WGS) entry which is preliminary data.</text>
</comment>
<gene>
    <name evidence="1" type="ORF">GCM10010185_57990</name>
</gene>
<protein>
    <submittedName>
        <fullName evidence="1">Uncharacterized protein</fullName>
    </submittedName>
</protein>
<sequence length="104" mass="10839">MIGGIHGPVAAQTVFAGRGRGGPLLDGNGTAPVSNGLPHHDLLTLPPAVASARLTVRECSVRGAWRFDSRGRQRTTRTIFPVVRPVSAWAWALAASASGKLASM</sequence>
<organism evidence="1 2">
    <name type="scientific">Saccharothrix coeruleofusca</name>
    <dbReference type="NCBI Taxonomy" id="33919"/>
    <lineage>
        <taxon>Bacteria</taxon>
        <taxon>Bacillati</taxon>
        <taxon>Actinomycetota</taxon>
        <taxon>Actinomycetes</taxon>
        <taxon>Pseudonocardiales</taxon>
        <taxon>Pseudonocardiaceae</taxon>
        <taxon>Saccharothrix</taxon>
    </lineage>
</organism>
<accession>A0A918EGX3</accession>
<name>A0A918EGX3_9PSEU</name>
<evidence type="ECO:0000313" key="2">
    <source>
        <dbReference type="Proteomes" id="UP000639606"/>
    </source>
</evidence>
<dbReference type="AlphaFoldDB" id="A0A918EGX3"/>
<evidence type="ECO:0000313" key="1">
    <source>
        <dbReference type="EMBL" id="GGP76640.1"/>
    </source>
</evidence>